<comment type="subcellular location">
    <subcellularLocation>
        <location evidence="1">Membrane</location>
        <topology evidence="1">Multi-pass membrane protein</topology>
    </subcellularLocation>
</comment>
<feature type="region of interest" description="Disordered" evidence="8">
    <location>
        <begin position="46"/>
        <end position="68"/>
    </location>
</feature>
<evidence type="ECO:0000256" key="1">
    <source>
        <dbReference type="ARBA" id="ARBA00004141"/>
    </source>
</evidence>
<feature type="compositionally biased region" description="Acidic residues" evidence="8">
    <location>
        <begin position="46"/>
        <end position="58"/>
    </location>
</feature>
<comment type="similarity">
    <text evidence="2">Belongs to the amino acid/polyamine transporter 2 family.</text>
</comment>
<feature type="compositionally biased region" description="Polar residues" evidence="8">
    <location>
        <begin position="59"/>
        <end position="68"/>
    </location>
</feature>
<evidence type="ECO:0000256" key="5">
    <source>
        <dbReference type="ARBA" id="ARBA00022970"/>
    </source>
</evidence>
<evidence type="ECO:0000256" key="7">
    <source>
        <dbReference type="ARBA" id="ARBA00023136"/>
    </source>
</evidence>
<feature type="transmembrane region" description="Helical" evidence="9">
    <location>
        <begin position="367"/>
        <end position="391"/>
    </location>
</feature>
<dbReference type="AlphaFoldDB" id="A0A9P5MXK9"/>
<gene>
    <name evidence="11" type="ORF">DFH94DRAFT_738875</name>
</gene>
<dbReference type="OrthoDB" id="655540at2759"/>
<dbReference type="PANTHER" id="PTHR22950:SF692">
    <property type="entry name" value="TRANSMEMBRANE AMINO ACID TRANSPORTER FAMILY PROTEIN"/>
    <property type="match status" value="1"/>
</dbReference>
<sequence length="554" mass="59869">MTSLGTPELVVGSVSSVYSIRDSIESYRRSQLLCSTARVVSVGLNTDDEPSLADDNEETLLTSHPGTRTPQAAFVRDLGWDEDEPVISAYPSLQRPVHIFNESHREVQPPRVRGHVSTDERTPLLSRVSDAPSTPRHPPNSVPPKPTAIGQSTFSQTLFNATALLLGIGMLSEPLAFSYAGWICGTLLVILYGIITCYTAKFLAGIVISDSHVRTYADIGKKAFGARSMPLVNFMFCFETFSVGVILVTLYADSLNAIIPAISSDTYKLLGLVILTPTVFLPLSFLSYASLLGIASTVLLIGVVFVDGLSKFDAPGSLWSPAETSFSFCNLEELGLAFGLFMAGFGAHAALPSLARDMAEPHRFNEAMNYAFGFATAVYALIGTAGYLMFGNDVYDEVSQNLLQVPGYNPALNRLALWMLVVTPLTKFALSTRPLNFALEAVCGLDAHDDDLEADQKPPVTWVRKLNRSLRRVLIACERISIVCLTVVVSILVPNFGTVMAILGSFSVFVLCVIGPIAAKMSLGDTTIVDVVILTSSIVMALWGTVAAFWSTIR</sequence>
<feature type="transmembrane region" description="Helical" evidence="9">
    <location>
        <begin position="288"/>
        <end position="306"/>
    </location>
</feature>
<feature type="region of interest" description="Disordered" evidence="8">
    <location>
        <begin position="104"/>
        <end position="147"/>
    </location>
</feature>
<evidence type="ECO:0000256" key="6">
    <source>
        <dbReference type="ARBA" id="ARBA00022989"/>
    </source>
</evidence>
<organism evidence="11 12">
    <name type="scientific">Russula ochroleuca</name>
    <dbReference type="NCBI Taxonomy" id="152965"/>
    <lineage>
        <taxon>Eukaryota</taxon>
        <taxon>Fungi</taxon>
        <taxon>Dikarya</taxon>
        <taxon>Basidiomycota</taxon>
        <taxon>Agaricomycotina</taxon>
        <taxon>Agaricomycetes</taxon>
        <taxon>Russulales</taxon>
        <taxon>Russulaceae</taxon>
        <taxon>Russula</taxon>
    </lineage>
</organism>
<evidence type="ECO:0000256" key="9">
    <source>
        <dbReference type="SAM" id="Phobius"/>
    </source>
</evidence>
<feature type="domain" description="Amino acid transporter transmembrane" evidence="10">
    <location>
        <begin position="151"/>
        <end position="552"/>
    </location>
</feature>
<dbReference type="GO" id="GO:0005774">
    <property type="term" value="C:vacuolar membrane"/>
    <property type="evidence" value="ECO:0007669"/>
    <property type="project" value="TreeGrafter"/>
</dbReference>
<keyword evidence="12" id="KW-1185">Reference proteome</keyword>
<keyword evidence="5" id="KW-0029">Amino-acid transport</keyword>
<dbReference type="EMBL" id="WHVB01000007">
    <property type="protein sequence ID" value="KAF8481230.1"/>
    <property type="molecule type" value="Genomic_DNA"/>
</dbReference>
<dbReference type="Pfam" id="PF01490">
    <property type="entry name" value="Aa_trans"/>
    <property type="match status" value="1"/>
</dbReference>
<evidence type="ECO:0000256" key="4">
    <source>
        <dbReference type="ARBA" id="ARBA00022692"/>
    </source>
</evidence>
<keyword evidence="7 9" id="KW-0472">Membrane</keyword>
<feature type="transmembrane region" description="Helical" evidence="9">
    <location>
        <begin position="499"/>
        <end position="519"/>
    </location>
</feature>
<feature type="transmembrane region" description="Helical" evidence="9">
    <location>
        <begin position="411"/>
        <end position="430"/>
    </location>
</feature>
<accession>A0A9P5MXK9</accession>
<dbReference type="InterPro" id="IPR013057">
    <property type="entry name" value="AA_transpt_TM"/>
</dbReference>
<evidence type="ECO:0000313" key="11">
    <source>
        <dbReference type="EMBL" id="KAF8481230.1"/>
    </source>
</evidence>
<dbReference type="Proteomes" id="UP000759537">
    <property type="component" value="Unassembled WGS sequence"/>
</dbReference>
<keyword evidence="4 9" id="KW-0812">Transmembrane</keyword>
<dbReference type="GO" id="GO:0015179">
    <property type="term" value="F:L-amino acid transmembrane transporter activity"/>
    <property type="evidence" value="ECO:0007669"/>
    <property type="project" value="TreeGrafter"/>
</dbReference>
<proteinExistence type="inferred from homology"/>
<evidence type="ECO:0000313" key="12">
    <source>
        <dbReference type="Proteomes" id="UP000759537"/>
    </source>
</evidence>
<comment type="caution">
    <text evidence="11">The sequence shown here is derived from an EMBL/GenBank/DDBJ whole genome shotgun (WGS) entry which is preliminary data.</text>
</comment>
<feature type="transmembrane region" description="Helical" evidence="9">
    <location>
        <begin position="179"/>
        <end position="204"/>
    </location>
</feature>
<feature type="transmembrane region" description="Helical" evidence="9">
    <location>
        <begin position="231"/>
        <end position="252"/>
    </location>
</feature>
<dbReference type="PANTHER" id="PTHR22950">
    <property type="entry name" value="AMINO ACID TRANSPORTER"/>
    <property type="match status" value="1"/>
</dbReference>
<feature type="transmembrane region" description="Helical" evidence="9">
    <location>
        <begin position="258"/>
        <end position="281"/>
    </location>
</feature>
<feature type="transmembrane region" description="Helical" evidence="9">
    <location>
        <begin position="531"/>
        <end position="553"/>
    </location>
</feature>
<protein>
    <submittedName>
        <fullName evidence="11">Transmembrane amino acid transporter protein-domain-containing protein</fullName>
    </submittedName>
</protein>
<keyword evidence="6 9" id="KW-1133">Transmembrane helix</keyword>
<keyword evidence="3" id="KW-0813">Transport</keyword>
<name>A0A9P5MXK9_9AGAM</name>
<evidence type="ECO:0000259" key="10">
    <source>
        <dbReference type="Pfam" id="PF01490"/>
    </source>
</evidence>
<feature type="transmembrane region" description="Helical" evidence="9">
    <location>
        <begin position="473"/>
        <end position="493"/>
    </location>
</feature>
<evidence type="ECO:0000256" key="3">
    <source>
        <dbReference type="ARBA" id="ARBA00022448"/>
    </source>
</evidence>
<reference evidence="11" key="2">
    <citation type="journal article" date="2020" name="Nat. Commun.">
        <title>Large-scale genome sequencing of mycorrhizal fungi provides insights into the early evolution of symbiotic traits.</title>
        <authorList>
            <person name="Miyauchi S."/>
            <person name="Kiss E."/>
            <person name="Kuo A."/>
            <person name="Drula E."/>
            <person name="Kohler A."/>
            <person name="Sanchez-Garcia M."/>
            <person name="Morin E."/>
            <person name="Andreopoulos B."/>
            <person name="Barry K.W."/>
            <person name="Bonito G."/>
            <person name="Buee M."/>
            <person name="Carver A."/>
            <person name="Chen C."/>
            <person name="Cichocki N."/>
            <person name="Clum A."/>
            <person name="Culley D."/>
            <person name="Crous P.W."/>
            <person name="Fauchery L."/>
            <person name="Girlanda M."/>
            <person name="Hayes R.D."/>
            <person name="Keri Z."/>
            <person name="LaButti K."/>
            <person name="Lipzen A."/>
            <person name="Lombard V."/>
            <person name="Magnuson J."/>
            <person name="Maillard F."/>
            <person name="Murat C."/>
            <person name="Nolan M."/>
            <person name="Ohm R.A."/>
            <person name="Pangilinan J."/>
            <person name="Pereira M.F."/>
            <person name="Perotto S."/>
            <person name="Peter M."/>
            <person name="Pfister S."/>
            <person name="Riley R."/>
            <person name="Sitrit Y."/>
            <person name="Stielow J.B."/>
            <person name="Szollosi G."/>
            <person name="Zifcakova L."/>
            <person name="Stursova M."/>
            <person name="Spatafora J.W."/>
            <person name="Tedersoo L."/>
            <person name="Vaario L.M."/>
            <person name="Yamada A."/>
            <person name="Yan M."/>
            <person name="Wang P."/>
            <person name="Xu J."/>
            <person name="Bruns T."/>
            <person name="Baldrian P."/>
            <person name="Vilgalys R."/>
            <person name="Dunand C."/>
            <person name="Henrissat B."/>
            <person name="Grigoriev I.V."/>
            <person name="Hibbett D."/>
            <person name="Nagy L.G."/>
            <person name="Martin F.M."/>
        </authorList>
    </citation>
    <scope>NUCLEOTIDE SEQUENCE</scope>
    <source>
        <strain evidence="11">Prilba</strain>
    </source>
</reference>
<evidence type="ECO:0000256" key="8">
    <source>
        <dbReference type="SAM" id="MobiDB-lite"/>
    </source>
</evidence>
<feature type="transmembrane region" description="Helical" evidence="9">
    <location>
        <begin position="334"/>
        <end position="355"/>
    </location>
</feature>
<reference evidence="11" key="1">
    <citation type="submission" date="2019-10" db="EMBL/GenBank/DDBJ databases">
        <authorList>
            <consortium name="DOE Joint Genome Institute"/>
            <person name="Kuo A."/>
            <person name="Miyauchi S."/>
            <person name="Kiss E."/>
            <person name="Drula E."/>
            <person name="Kohler A."/>
            <person name="Sanchez-Garcia M."/>
            <person name="Andreopoulos B."/>
            <person name="Barry K.W."/>
            <person name="Bonito G."/>
            <person name="Buee M."/>
            <person name="Carver A."/>
            <person name="Chen C."/>
            <person name="Cichocki N."/>
            <person name="Clum A."/>
            <person name="Culley D."/>
            <person name="Crous P.W."/>
            <person name="Fauchery L."/>
            <person name="Girlanda M."/>
            <person name="Hayes R."/>
            <person name="Keri Z."/>
            <person name="LaButti K."/>
            <person name="Lipzen A."/>
            <person name="Lombard V."/>
            <person name="Magnuson J."/>
            <person name="Maillard F."/>
            <person name="Morin E."/>
            <person name="Murat C."/>
            <person name="Nolan M."/>
            <person name="Ohm R."/>
            <person name="Pangilinan J."/>
            <person name="Pereira M."/>
            <person name="Perotto S."/>
            <person name="Peter M."/>
            <person name="Riley R."/>
            <person name="Sitrit Y."/>
            <person name="Stielow B."/>
            <person name="Szollosi G."/>
            <person name="Zifcakova L."/>
            <person name="Stursova M."/>
            <person name="Spatafora J.W."/>
            <person name="Tedersoo L."/>
            <person name="Vaario L.-M."/>
            <person name="Yamada A."/>
            <person name="Yan M."/>
            <person name="Wang P."/>
            <person name="Xu J."/>
            <person name="Bruns T."/>
            <person name="Baldrian P."/>
            <person name="Vilgalys R."/>
            <person name="Henrissat B."/>
            <person name="Grigoriev I.V."/>
            <person name="Hibbett D."/>
            <person name="Nagy L.G."/>
            <person name="Martin F.M."/>
        </authorList>
    </citation>
    <scope>NUCLEOTIDE SEQUENCE</scope>
    <source>
        <strain evidence="11">Prilba</strain>
    </source>
</reference>
<feature type="compositionally biased region" description="Pro residues" evidence="8">
    <location>
        <begin position="135"/>
        <end position="146"/>
    </location>
</feature>
<evidence type="ECO:0000256" key="2">
    <source>
        <dbReference type="ARBA" id="ARBA00008066"/>
    </source>
</evidence>